<dbReference type="SMART" id="SM00331">
    <property type="entry name" value="PP2C_SIG"/>
    <property type="match status" value="1"/>
</dbReference>
<feature type="domain" description="PPM-type phosphatase" evidence="1">
    <location>
        <begin position="2"/>
        <end position="248"/>
    </location>
</feature>
<gene>
    <name evidence="2" type="ORF">QOZ84_06170</name>
</gene>
<dbReference type="SMART" id="SM00332">
    <property type="entry name" value="PP2Cc"/>
    <property type="match status" value="1"/>
</dbReference>
<dbReference type="Proteomes" id="UP001301012">
    <property type="component" value="Unassembled WGS sequence"/>
</dbReference>
<comment type="caution">
    <text evidence="2">The sequence shown here is derived from an EMBL/GenBank/DDBJ whole genome shotgun (WGS) entry which is preliminary data.</text>
</comment>
<accession>A0ABT7E895</accession>
<evidence type="ECO:0000259" key="1">
    <source>
        <dbReference type="PROSITE" id="PS51746"/>
    </source>
</evidence>
<dbReference type="EMBL" id="JASKYM010000002">
    <property type="protein sequence ID" value="MDK2563126.1"/>
    <property type="molecule type" value="Genomic_DNA"/>
</dbReference>
<dbReference type="PROSITE" id="PS51746">
    <property type="entry name" value="PPM_2"/>
    <property type="match status" value="1"/>
</dbReference>
<proteinExistence type="predicted"/>
<dbReference type="NCBIfam" id="NF033484">
    <property type="entry name" value="Stp1_PP2C_phos"/>
    <property type="match status" value="1"/>
</dbReference>
<organism evidence="2 3">
    <name type="scientific">Romboutsia sedimentorum</name>
    <dbReference type="NCBI Taxonomy" id="1368474"/>
    <lineage>
        <taxon>Bacteria</taxon>
        <taxon>Bacillati</taxon>
        <taxon>Bacillota</taxon>
        <taxon>Clostridia</taxon>
        <taxon>Peptostreptococcales</taxon>
        <taxon>Peptostreptococcaceae</taxon>
        <taxon>Romboutsia</taxon>
    </lineage>
</organism>
<dbReference type="InterPro" id="IPR001932">
    <property type="entry name" value="PPM-type_phosphatase-like_dom"/>
</dbReference>
<dbReference type="Pfam" id="PF13672">
    <property type="entry name" value="PP2C_2"/>
    <property type="match status" value="1"/>
</dbReference>
<keyword evidence="3" id="KW-1185">Reference proteome</keyword>
<dbReference type="PANTHER" id="PTHR13832:SF860">
    <property type="entry name" value="PROTEIN PHOSPHATASE PHPP"/>
    <property type="match status" value="1"/>
</dbReference>
<dbReference type="CDD" id="cd00143">
    <property type="entry name" value="PP2Cc"/>
    <property type="match status" value="1"/>
</dbReference>
<dbReference type="RefSeq" id="WP_284132090.1">
    <property type="nucleotide sequence ID" value="NZ_JASKYM010000002.1"/>
</dbReference>
<dbReference type="PANTHER" id="PTHR13832">
    <property type="entry name" value="PROTEIN PHOSPHATASE 2C"/>
    <property type="match status" value="1"/>
</dbReference>
<name>A0ABT7E895_9FIRM</name>
<dbReference type="Gene3D" id="3.60.40.10">
    <property type="entry name" value="PPM-type phosphatase domain"/>
    <property type="match status" value="1"/>
</dbReference>
<dbReference type="InterPro" id="IPR036457">
    <property type="entry name" value="PPM-type-like_dom_sf"/>
</dbReference>
<dbReference type="SUPFAM" id="SSF81606">
    <property type="entry name" value="PP2C-like"/>
    <property type="match status" value="1"/>
</dbReference>
<reference evidence="2 3" key="1">
    <citation type="submission" date="2023-05" db="EMBL/GenBank/DDBJ databases">
        <title>Rombocin, a short stable natural nisin variant, displays selective antimicrobial activity against Listeria monocytogenes and employs dual mode of action to kill target bacterial strains.</title>
        <authorList>
            <person name="Wambui J."/>
            <person name="Stephan R."/>
            <person name="Kuipers O.P."/>
        </authorList>
    </citation>
    <scope>NUCLEOTIDE SEQUENCE [LARGE SCALE GENOMIC DNA]</scope>
    <source>
        <strain evidence="2 3">RC002</strain>
    </source>
</reference>
<protein>
    <submittedName>
        <fullName evidence="2">Stp1/IreP family PP2C-type Ser/Thr phosphatase</fullName>
    </submittedName>
</protein>
<evidence type="ECO:0000313" key="2">
    <source>
        <dbReference type="EMBL" id="MDK2563126.1"/>
    </source>
</evidence>
<evidence type="ECO:0000313" key="3">
    <source>
        <dbReference type="Proteomes" id="UP001301012"/>
    </source>
</evidence>
<dbReference type="InterPro" id="IPR015655">
    <property type="entry name" value="PP2C"/>
</dbReference>
<sequence>MIYSCASDIGKVRKNNEDYCKGEIIDTDFGSIGIFALADGMGGHKKGEVASELAVENIISFLKENLLQSHNIKIDYVDDIIKQAYNSVNSIIYEKSKNDIDCEGMGTTLTTAILYKDNLYVANVGDSRCYLLDKNGFAKITIDHSIVEELVRAKVITEEEAKNHPRRNHITRAMGTDEMVIVDIFKHKIERGDKILLASDGLTGFVEYENIKEIIMEKEPVVDLTKKLINKANEIAGKDNISVILIEDK</sequence>